<comment type="catalytic activity">
    <reaction evidence="7">
        <text>L-threonyl-[protein] + ATP = O-phospho-L-threonyl-[protein] + ADP + H(+)</text>
        <dbReference type="Rhea" id="RHEA:46608"/>
        <dbReference type="Rhea" id="RHEA-COMP:11060"/>
        <dbReference type="Rhea" id="RHEA-COMP:11605"/>
        <dbReference type="ChEBI" id="CHEBI:15378"/>
        <dbReference type="ChEBI" id="CHEBI:30013"/>
        <dbReference type="ChEBI" id="CHEBI:30616"/>
        <dbReference type="ChEBI" id="CHEBI:61977"/>
        <dbReference type="ChEBI" id="CHEBI:456216"/>
        <dbReference type="EC" id="2.7.11.1"/>
    </reaction>
</comment>
<feature type="domain" description="Protein kinase" evidence="12">
    <location>
        <begin position="152"/>
        <end position="387"/>
    </location>
</feature>
<dbReference type="InterPro" id="IPR017441">
    <property type="entry name" value="Protein_kinase_ATP_BS"/>
</dbReference>
<dbReference type="Gene3D" id="3.40.50.2300">
    <property type="match status" value="1"/>
</dbReference>
<dbReference type="InterPro" id="IPR008271">
    <property type="entry name" value="Ser/Thr_kinase_AS"/>
</dbReference>
<keyword evidence="15" id="KW-1185">Reference proteome</keyword>
<feature type="domain" description="Response regulatory" evidence="13">
    <location>
        <begin position="17"/>
        <end position="134"/>
    </location>
</feature>
<dbReference type="PANTHER" id="PTHR44899:SF3">
    <property type="entry name" value="SERINE_THREONINE-PROTEIN KINASE NEK1"/>
    <property type="match status" value="1"/>
</dbReference>
<dbReference type="SUPFAM" id="SSF52172">
    <property type="entry name" value="CheY-like"/>
    <property type="match status" value="1"/>
</dbReference>
<protein>
    <recommendedName>
        <fullName evidence="1">non-specific serine/threonine protein kinase</fullName>
        <ecNumber evidence="1">2.7.11.1</ecNumber>
    </recommendedName>
</protein>
<keyword evidence="3" id="KW-0808">Transferase</keyword>
<evidence type="ECO:0000256" key="8">
    <source>
        <dbReference type="ARBA" id="ARBA00048679"/>
    </source>
</evidence>
<keyword evidence="6 10" id="KW-0067">ATP-binding</keyword>
<gene>
    <name evidence="14" type="ORF">PPERSA_00626</name>
</gene>
<dbReference type="PANTHER" id="PTHR44899">
    <property type="entry name" value="CAMK FAMILY PROTEIN KINASE"/>
    <property type="match status" value="1"/>
</dbReference>
<dbReference type="GO" id="GO:0005524">
    <property type="term" value="F:ATP binding"/>
    <property type="evidence" value="ECO:0007669"/>
    <property type="project" value="UniProtKB-UniRule"/>
</dbReference>
<keyword evidence="9" id="KW-0597">Phosphoprotein</keyword>
<sequence length="387" mass="44867">MITKSWQDYSYNNEDIKILVAEDDNFQRIRLFGTLCDLCGYDIVMVENGQKAIQILQEKPNYFNLILIDVSMPEVSGIDLLKFIRQNYKSLPVIMMSADGDKNLIAECLSLGAQNYIVKPVVLESAMGLRNWINPKNIQNVVDPNQENIQNYTKLKKLGEGAMGQVWLVERNRDKKHFAMKIIRLDILSEQQIKQVETESVLLQVLDSPVITKYETQFKDKKQFFIIMEVVDGFDLSTYIKECKEKKTRISSELLMDIFICLIIGIYQIHQKLIIHRDIKPGNIFISNDKKIIKMGDFGIACQLENKLEDSQSMYRNTLIGSPYYVCPEAIKLKKYGQKTDMWSLGVTMYELICLEVPFKSQKQYPNYDDVFEAILNNTYARNTISY</sequence>
<dbReference type="PROSITE" id="PS00108">
    <property type="entry name" value="PROTEIN_KINASE_ST"/>
    <property type="match status" value="1"/>
</dbReference>
<evidence type="ECO:0000256" key="7">
    <source>
        <dbReference type="ARBA" id="ARBA00047899"/>
    </source>
</evidence>
<evidence type="ECO:0000313" key="14">
    <source>
        <dbReference type="EMBL" id="KRX05325.1"/>
    </source>
</evidence>
<name>A0A0V0QT15_PSEPJ</name>
<keyword evidence="4 10" id="KW-0547">Nucleotide-binding</keyword>
<dbReference type="GO" id="GO:0004674">
    <property type="term" value="F:protein serine/threonine kinase activity"/>
    <property type="evidence" value="ECO:0007669"/>
    <property type="project" value="UniProtKB-KW"/>
</dbReference>
<dbReference type="Proteomes" id="UP000054937">
    <property type="component" value="Unassembled WGS sequence"/>
</dbReference>
<dbReference type="EMBL" id="LDAU01000109">
    <property type="protein sequence ID" value="KRX05325.1"/>
    <property type="molecule type" value="Genomic_DNA"/>
</dbReference>
<dbReference type="EC" id="2.7.11.1" evidence="1"/>
<dbReference type="CDD" id="cd00156">
    <property type="entry name" value="REC"/>
    <property type="match status" value="1"/>
</dbReference>
<organism evidence="14 15">
    <name type="scientific">Pseudocohnilembus persalinus</name>
    <name type="common">Ciliate</name>
    <dbReference type="NCBI Taxonomy" id="266149"/>
    <lineage>
        <taxon>Eukaryota</taxon>
        <taxon>Sar</taxon>
        <taxon>Alveolata</taxon>
        <taxon>Ciliophora</taxon>
        <taxon>Intramacronucleata</taxon>
        <taxon>Oligohymenophorea</taxon>
        <taxon>Scuticociliatia</taxon>
        <taxon>Philasterida</taxon>
        <taxon>Pseudocohnilembidae</taxon>
        <taxon>Pseudocohnilembus</taxon>
    </lineage>
</organism>
<dbReference type="Pfam" id="PF00072">
    <property type="entry name" value="Response_reg"/>
    <property type="match status" value="1"/>
</dbReference>
<dbReference type="InterPro" id="IPR011009">
    <property type="entry name" value="Kinase-like_dom_sf"/>
</dbReference>
<dbReference type="InterPro" id="IPR011006">
    <property type="entry name" value="CheY-like_superfamily"/>
</dbReference>
<evidence type="ECO:0000256" key="6">
    <source>
        <dbReference type="ARBA" id="ARBA00022840"/>
    </source>
</evidence>
<evidence type="ECO:0000256" key="4">
    <source>
        <dbReference type="ARBA" id="ARBA00022741"/>
    </source>
</evidence>
<dbReference type="SMART" id="SM00448">
    <property type="entry name" value="REC"/>
    <property type="match status" value="1"/>
</dbReference>
<dbReference type="Pfam" id="PF00069">
    <property type="entry name" value="Pkinase"/>
    <property type="match status" value="1"/>
</dbReference>
<dbReference type="AlphaFoldDB" id="A0A0V0QT15"/>
<dbReference type="PROSITE" id="PS50110">
    <property type="entry name" value="RESPONSE_REGULATORY"/>
    <property type="match status" value="1"/>
</dbReference>
<keyword evidence="2 11" id="KW-0723">Serine/threonine-protein kinase</keyword>
<evidence type="ECO:0000256" key="2">
    <source>
        <dbReference type="ARBA" id="ARBA00022527"/>
    </source>
</evidence>
<comment type="caution">
    <text evidence="14">The sequence shown here is derived from an EMBL/GenBank/DDBJ whole genome shotgun (WGS) entry which is preliminary data.</text>
</comment>
<evidence type="ECO:0000256" key="11">
    <source>
        <dbReference type="RuleBase" id="RU000304"/>
    </source>
</evidence>
<comment type="catalytic activity">
    <reaction evidence="8">
        <text>L-seryl-[protein] + ATP = O-phospho-L-seryl-[protein] + ADP + H(+)</text>
        <dbReference type="Rhea" id="RHEA:17989"/>
        <dbReference type="Rhea" id="RHEA-COMP:9863"/>
        <dbReference type="Rhea" id="RHEA-COMP:11604"/>
        <dbReference type="ChEBI" id="CHEBI:15378"/>
        <dbReference type="ChEBI" id="CHEBI:29999"/>
        <dbReference type="ChEBI" id="CHEBI:30616"/>
        <dbReference type="ChEBI" id="CHEBI:83421"/>
        <dbReference type="ChEBI" id="CHEBI:456216"/>
        <dbReference type="EC" id="2.7.11.1"/>
    </reaction>
</comment>
<dbReference type="PROSITE" id="PS00107">
    <property type="entry name" value="PROTEIN_KINASE_ATP"/>
    <property type="match status" value="1"/>
</dbReference>
<feature type="modified residue" description="4-aspartylphosphate" evidence="9">
    <location>
        <position position="69"/>
    </location>
</feature>
<dbReference type="Gene3D" id="3.30.200.20">
    <property type="entry name" value="Phosphorylase Kinase, domain 1"/>
    <property type="match status" value="1"/>
</dbReference>
<evidence type="ECO:0000256" key="3">
    <source>
        <dbReference type="ARBA" id="ARBA00022679"/>
    </source>
</evidence>
<dbReference type="InterPro" id="IPR001789">
    <property type="entry name" value="Sig_transdc_resp-reg_receiver"/>
</dbReference>
<accession>A0A0V0QT15</accession>
<dbReference type="OMA" id="NAHEMEQ"/>
<evidence type="ECO:0000259" key="12">
    <source>
        <dbReference type="PROSITE" id="PS50011"/>
    </source>
</evidence>
<evidence type="ECO:0000256" key="1">
    <source>
        <dbReference type="ARBA" id="ARBA00012513"/>
    </source>
</evidence>
<evidence type="ECO:0000256" key="10">
    <source>
        <dbReference type="PROSITE-ProRule" id="PRU10141"/>
    </source>
</evidence>
<dbReference type="SMART" id="SM00220">
    <property type="entry name" value="S_TKc"/>
    <property type="match status" value="1"/>
</dbReference>
<evidence type="ECO:0000256" key="9">
    <source>
        <dbReference type="PROSITE-ProRule" id="PRU00169"/>
    </source>
</evidence>
<evidence type="ECO:0000256" key="5">
    <source>
        <dbReference type="ARBA" id="ARBA00022777"/>
    </source>
</evidence>
<dbReference type="InParanoid" id="A0A0V0QT15"/>
<dbReference type="InterPro" id="IPR000719">
    <property type="entry name" value="Prot_kinase_dom"/>
</dbReference>
<reference evidence="14 15" key="1">
    <citation type="journal article" date="2015" name="Sci. Rep.">
        <title>Genome of the facultative scuticociliatosis pathogen Pseudocohnilembus persalinus provides insight into its virulence through horizontal gene transfer.</title>
        <authorList>
            <person name="Xiong J."/>
            <person name="Wang G."/>
            <person name="Cheng J."/>
            <person name="Tian M."/>
            <person name="Pan X."/>
            <person name="Warren A."/>
            <person name="Jiang C."/>
            <person name="Yuan D."/>
            <person name="Miao W."/>
        </authorList>
    </citation>
    <scope>NUCLEOTIDE SEQUENCE [LARGE SCALE GENOMIC DNA]</scope>
    <source>
        <strain evidence="14">36N120E</strain>
    </source>
</reference>
<evidence type="ECO:0000259" key="13">
    <source>
        <dbReference type="PROSITE" id="PS50110"/>
    </source>
</evidence>
<comment type="similarity">
    <text evidence="11">Belongs to the protein kinase superfamily.</text>
</comment>
<dbReference type="PROSITE" id="PS50011">
    <property type="entry name" value="PROTEIN_KINASE_DOM"/>
    <property type="match status" value="1"/>
</dbReference>
<evidence type="ECO:0000313" key="15">
    <source>
        <dbReference type="Proteomes" id="UP000054937"/>
    </source>
</evidence>
<proteinExistence type="inferred from homology"/>
<keyword evidence="5 14" id="KW-0418">Kinase</keyword>
<dbReference type="OrthoDB" id="248923at2759"/>
<dbReference type="InterPro" id="IPR051131">
    <property type="entry name" value="NEK_Ser/Thr_kinase_NIMA"/>
</dbReference>
<dbReference type="Gene3D" id="1.10.510.10">
    <property type="entry name" value="Transferase(Phosphotransferase) domain 1"/>
    <property type="match status" value="1"/>
</dbReference>
<dbReference type="GO" id="GO:0000160">
    <property type="term" value="P:phosphorelay signal transduction system"/>
    <property type="evidence" value="ECO:0007669"/>
    <property type="project" value="InterPro"/>
</dbReference>
<dbReference type="SUPFAM" id="SSF56112">
    <property type="entry name" value="Protein kinase-like (PK-like)"/>
    <property type="match status" value="1"/>
</dbReference>
<feature type="binding site" evidence="10">
    <location>
        <position position="181"/>
    </location>
    <ligand>
        <name>ATP</name>
        <dbReference type="ChEBI" id="CHEBI:30616"/>
    </ligand>
</feature>